<sequence length="113" mass="13065">MTIDIVLQDFWSPIVMFLVIILTGFVVYLLYRMGNPDFKRTEHKGEPFISANRPPEDIGKIHVGGDNVFWGFIKALENYFEPLIKGHTGIVNDYMYWIVCTLAVVLVYLYFAV</sequence>
<evidence type="ECO:0000256" key="1">
    <source>
        <dbReference type="SAM" id="Phobius"/>
    </source>
</evidence>
<dbReference type="EMBL" id="JX684078">
    <property type="protein sequence ID" value="AGF92982.1"/>
    <property type="molecule type" value="Genomic_DNA"/>
</dbReference>
<keyword evidence="1" id="KW-0472">Membrane</keyword>
<dbReference type="AlphaFoldDB" id="M1Q188"/>
<organism evidence="2">
    <name type="scientific">uncultured organism</name>
    <dbReference type="NCBI Taxonomy" id="155900"/>
    <lineage>
        <taxon>unclassified sequences</taxon>
        <taxon>environmental samples</taxon>
    </lineage>
</organism>
<feature type="transmembrane region" description="Helical" evidence="1">
    <location>
        <begin position="12"/>
        <end position="31"/>
    </location>
</feature>
<keyword evidence="1" id="KW-1133">Transmembrane helix</keyword>
<reference evidence="2" key="1">
    <citation type="journal article" date="2013" name="Syst. Appl. Microbiol.">
        <title>New insights into the archaeal diversity of a hypersaline microbial mat obtained by a metagenomic approach.</title>
        <authorList>
            <person name="Lopez-Lopez A."/>
            <person name="Richter M."/>
            <person name="Pena A."/>
            <person name="Tamames J."/>
            <person name="Rossello-Mora R."/>
        </authorList>
    </citation>
    <scope>NUCLEOTIDE SEQUENCE</scope>
</reference>
<feature type="transmembrane region" description="Helical" evidence="1">
    <location>
        <begin position="94"/>
        <end position="111"/>
    </location>
</feature>
<protein>
    <submittedName>
        <fullName evidence="2">Membrane bound hydrogenase subunit mbhI</fullName>
    </submittedName>
</protein>
<proteinExistence type="predicted"/>
<accession>M1Q188</accession>
<keyword evidence="1" id="KW-0812">Transmembrane</keyword>
<gene>
    <name evidence="2" type="ORF">FLSS-6_0037</name>
</gene>
<name>M1Q188_9ZZZZ</name>
<evidence type="ECO:0000313" key="2">
    <source>
        <dbReference type="EMBL" id="AGF92982.1"/>
    </source>
</evidence>